<gene>
    <name evidence="1" type="ORF">NPIL_81361</name>
</gene>
<proteinExistence type="predicted"/>
<reference evidence="1" key="1">
    <citation type="submission" date="2020-08" db="EMBL/GenBank/DDBJ databases">
        <title>Multicomponent nature underlies the extraordinary mechanical properties of spider dragline silk.</title>
        <authorList>
            <person name="Kono N."/>
            <person name="Nakamura H."/>
            <person name="Mori M."/>
            <person name="Yoshida Y."/>
            <person name="Ohtoshi R."/>
            <person name="Malay A.D."/>
            <person name="Moran D.A.P."/>
            <person name="Tomita M."/>
            <person name="Numata K."/>
            <person name="Arakawa K."/>
        </authorList>
    </citation>
    <scope>NUCLEOTIDE SEQUENCE</scope>
</reference>
<evidence type="ECO:0000313" key="1">
    <source>
        <dbReference type="EMBL" id="GFU15825.1"/>
    </source>
</evidence>
<dbReference type="Proteomes" id="UP000887013">
    <property type="component" value="Unassembled WGS sequence"/>
</dbReference>
<dbReference type="EMBL" id="BMAW01126235">
    <property type="protein sequence ID" value="GFU15825.1"/>
    <property type="molecule type" value="Genomic_DNA"/>
</dbReference>
<evidence type="ECO:0000313" key="2">
    <source>
        <dbReference type="Proteomes" id="UP000887013"/>
    </source>
</evidence>
<accession>A0A8X6QDF0</accession>
<keyword evidence="2" id="KW-1185">Reference proteome</keyword>
<protein>
    <submittedName>
        <fullName evidence="1">Uncharacterized protein</fullName>
    </submittedName>
</protein>
<comment type="caution">
    <text evidence="1">The sequence shown here is derived from an EMBL/GenBank/DDBJ whole genome shotgun (WGS) entry which is preliminary data.</text>
</comment>
<organism evidence="1 2">
    <name type="scientific">Nephila pilipes</name>
    <name type="common">Giant wood spider</name>
    <name type="synonym">Nephila maculata</name>
    <dbReference type="NCBI Taxonomy" id="299642"/>
    <lineage>
        <taxon>Eukaryota</taxon>
        <taxon>Metazoa</taxon>
        <taxon>Ecdysozoa</taxon>
        <taxon>Arthropoda</taxon>
        <taxon>Chelicerata</taxon>
        <taxon>Arachnida</taxon>
        <taxon>Araneae</taxon>
        <taxon>Araneomorphae</taxon>
        <taxon>Entelegynae</taxon>
        <taxon>Araneoidea</taxon>
        <taxon>Nephilidae</taxon>
        <taxon>Nephila</taxon>
    </lineage>
</organism>
<sequence>MAKQIRALEERLHVIDEMEKNLFQKKKKINAAKRLGLPPSTLNLIILKNIEFREPADENGTSAKKRKTSKMSIYSELERVLFASYEQVHASNIPVERRRLK</sequence>
<dbReference type="AlphaFoldDB" id="A0A8X6QDF0"/>
<name>A0A8X6QDF0_NEPPI</name>
<dbReference type="Gene3D" id="1.10.10.60">
    <property type="entry name" value="Homeodomain-like"/>
    <property type="match status" value="1"/>
</dbReference>
<dbReference type="OrthoDB" id="6491489at2759"/>